<dbReference type="PANTHER" id="PTHR24148">
    <property type="entry name" value="ANKYRIN REPEAT DOMAIN-CONTAINING PROTEIN 39 HOMOLOG-RELATED"/>
    <property type="match status" value="1"/>
</dbReference>
<dbReference type="RefSeq" id="XP_033675888.1">
    <property type="nucleotide sequence ID" value="XM_033830586.1"/>
</dbReference>
<organism evidence="3 4">
    <name type="scientific">Trematosphaeria pertusa</name>
    <dbReference type="NCBI Taxonomy" id="390896"/>
    <lineage>
        <taxon>Eukaryota</taxon>
        <taxon>Fungi</taxon>
        <taxon>Dikarya</taxon>
        <taxon>Ascomycota</taxon>
        <taxon>Pezizomycotina</taxon>
        <taxon>Dothideomycetes</taxon>
        <taxon>Pleosporomycetidae</taxon>
        <taxon>Pleosporales</taxon>
        <taxon>Massarineae</taxon>
        <taxon>Trematosphaeriaceae</taxon>
        <taxon>Trematosphaeria</taxon>
    </lineage>
</organism>
<dbReference type="InterPro" id="IPR052895">
    <property type="entry name" value="HetReg/Transcr_Mod"/>
</dbReference>
<dbReference type="Proteomes" id="UP000800094">
    <property type="component" value="Unassembled WGS sequence"/>
</dbReference>
<dbReference type="Pfam" id="PF06985">
    <property type="entry name" value="HET"/>
    <property type="match status" value="1"/>
</dbReference>
<dbReference type="AlphaFoldDB" id="A0A6A6HRU8"/>
<protein>
    <submittedName>
        <fullName evidence="3">HET-domain-containing protein</fullName>
    </submittedName>
</protein>
<name>A0A6A6HRU8_9PLEO</name>
<feature type="region of interest" description="Disordered" evidence="1">
    <location>
        <begin position="1"/>
        <end position="31"/>
    </location>
</feature>
<dbReference type="PANTHER" id="PTHR24148:SF73">
    <property type="entry name" value="HET DOMAIN PROTEIN (AFU_ORTHOLOGUE AFUA_8G01020)"/>
    <property type="match status" value="1"/>
</dbReference>
<evidence type="ECO:0000313" key="4">
    <source>
        <dbReference type="Proteomes" id="UP000800094"/>
    </source>
</evidence>
<evidence type="ECO:0000313" key="3">
    <source>
        <dbReference type="EMBL" id="KAF2240884.1"/>
    </source>
</evidence>
<gene>
    <name evidence="3" type="ORF">BU26DRAFT_525781</name>
</gene>
<evidence type="ECO:0000259" key="2">
    <source>
        <dbReference type="Pfam" id="PF06985"/>
    </source>
</evidence>
<dbReference type="InterPro" id="IPR010730">
    <property type="entry name" value="HET"/>
</dbReference>
<dbReference type="GeneID" id="54583916"/>
<dbReference type="OrthoDB" id="5386682at2759"/>
<sequence length="433" mass="49686">MEPPRLTHRPYQATPAYGKPASNENGQPRQLDHEYNRASGFHYPPIDLSTRQIRLVRVLPSALGSPIRCEFVMSSIDSTNYPYTALSYTWDDATSEYGIVKIILDGQDFWVRKNLWYFLHHTRLKSTASHTQYWIDAICINQTPSEEEDMNEKNHQVQLMGEIYSGAHMVVAWLGEPPERMIPSLERISRRGVDMKCLLDIKDPSSDFTDVSTRTAYLDLISRPYFTRVWVVQEIILARKIVFKYGSSSFNSIQVSNGLTQMKHLWDNYAYPHGLRIDRAIMEFLGLKSSNPLDKIYGLLGLLDADDIVPDYAKSRVDLYRDVLKACIRGIWRDWASRADELSMVVYVGYVRFCLLELLELDDNAVVHADSSVKEEMGIDWTAIPPDLFAEELGDHVIDINRAERRHFRSGTRGMAPLCIFVLAGRYRSSCTV</sequence>
<reference evidence="3" key="1">
    <citation type="journal article" date="2020" name="Stud. Mycol.">
        <title>101 Dothideomycetes genomes: a test case for predicting lifestyles and emergence of pathogens.</title>
        <authorList>
            <person name="Haridas S."/>
            <person name="Albert R."/>
            <person name="Binder M."/>
            <person name="Bloem J."/>
            <person name="Labutti K."/>
            <person name="Salamov A."/>
            <person name="Andreopoulos B."/>
            <person name="Baker S."/>
            <person name="Barry K."/>
            <person name="Bills G."/>
            <person name="Bluhm B."/>
            <person name="Cannon C."/>
            <person name="Castanera R."/>
            <person name="Culley D."/>
            <person name="Daum C."/>
            <person name="Ezra D."/>
            <person name="Gonzalez J."/>
            <person name="Henrissat B."/>
            <person name="Kuo A."/>
            <person name="Liang C."/>
            <person name="Lipzen A."/>
            <person name="Lutzoni F."/>
            <person name="Magnuson J."/>
            <person name="Mondo S."/>
            <person name="Nolan M."/>
            <person name="Ohm R."/>
            <person name="Pangilinan J."/>
            <person name="Park H.-J."/>
            <person name="Ramirez L."/>
            <person name="Alfaro M."/>
            <person name="Sun H."/>
            <person name="Tritt A."/>
            <person name="Yoshinaga Y."/>
            <person name="Zwiers L.-H."/>
            <person name="Turgeon B."/>
            <person name="Goodwin S."/>
            <person name="Spatafora J."/>
            <person name="Crous P."/>
            <person name="Grigoriev I."/>
        </authorList>
    </citation>
    <scope>NUCLEOTIDE SEQUENCE</scope>
    <source>
        <strain evidence="3">CBS 122368</strain>
    </source>
</reference>
<feature type="domain" description="Heterokaryon incompatibility" evidence="2">
    <location>
        <begin position="83"/>
        <end position="234"/>
    </location>
</feature>
<proteinExistence type="predicted"/>
<keyword evidence="4" id="KW-1185">Reference proteome</keyword>
<evidence type="ECO:0000256" key="1">
    <source>
        <dbReference type="SAM" id="MobiDB-lite"/>
    </source>
</evidence>
<accession>A0A6A6HRU8</accession>
<dbReference type="EMBL" id="ML987215">
    <property type="protein sequence ID" value="KAF2240884.1"/>
    <property type="molecule type" value="Genomic_DNA"/>
</dbReference>